<feature type="chain" id="PRO_5003040633" evidence="2">
    <location>
        <begin position="23"/>
        <end position="341"/>
    </location>
</feature>
<feature type="signal peptide" evidence="2">
    <location>
        <begin position="1"/>
        <end position="22"/>
    </location>
</feature>
<reference evidence="3 4" key="1">
    <citation type="journal article" date="2011" name="Genome Res.">
        <title>Phylogeny-wide analysis of social amoeba genomes highlights ancient origins for complex intercellular communication.</title>
        <authorList>
            <person name="Heidel A.J."/>
            <person name="Lawal H.M."/>
            <person name="Felder M."/>
            <person name="Schilde C."/>
            <person name="Helps N.R."/>
            <person name="Tunggal B."/>
            <person name="Rivero F."/>
            <person name="John U."/>
            <person name="Schleicher M."/>
            <person name="Eichinger L."/>
            <person name="Platzer M."/>
            <person name="Noegel A.A."/>
            <person name="Schaap P."/>
            <person name="Gloeckner G."/>
        </authorList>
    </citation>
    <scope>NUCLEOTIDE SEQUENCE [LARGE SCALE GENOMIC DNA]</scope>
    <source>
        <strain evidence="4">ATCC 26659 / Pp 5 / PN500</strain>
    </source>
</reference>
<evidence type="ECO:0000256" key="2">
    <source>
        <dbReference type="SAM" id="SignalP"/>
    </source>
</evidence>
<gene>
    <name evidence="3" type="ORF">PPL_00441</name>
</gene>
<keyword evidence="4" id="KW-1185">Reference proteome</keyword>
<dbReference type="InterPro" id="IPR052326">
    <property type="entry name" value="Diff-Dev_Assoc_Protein"/>
</dbReference>
<dbReference type="PANTHER" id="PTHR33459:SF7">
    <property type="entry name" value="DD-GDCA PROTEIN"/>
    <property type="match status" value="1"/>
</dbReference>
<organism evidence="3 4">
    <name type="scientific">Heterostelium pallidum (strain ATCC 26659 / Pp 5 / PN500)</name>
    <name type="common">Cellular slime mold</name>
    <name type="synonym">Polysphondylium pallidum</name>
    <dbReference type="NCBI Taxonomy" id="670386"/>
    <lineage>
        <taxon>Eukaryota</taxon>
        <taxon>Amoebozoa</taxon>
        <taxon>Evosea</taxon>
        <taxon>Eumycetozoa</taxon>
        <taxon>Dictyostelia</taxon>
        <taxon>Acytosteliales</taxon>
        <taxon>Acytosteliaceae</taxon>
        <taxon>Heterostelium</taxon>
    </lineage>
</organism>
<evidence type="ECO:0000313" key="3">
    <source>
        <dbReference type="EMBL" id="EFA86640.1"/>
    </source>
</evidence>
<dbReference type="Proteomes" id="UP000001396">
    <property type="component" value="Unassembled WGS sequence"/>
</dbReference>
<dbReference type="GeneID" id="31355975"/>
<comment type="caution">
    <text evidence="3">The sequence shown here is derived from an EMBL/GenBank/DDBJ whole genome shotgun (WGS) entry which is preliminary data.</text>
</comment>
<evidence type="ECO:0000313" key="4">
    <source>
        <dbReference type="Proteomes" id="UP000001396"/>
    </source>
</evidence>
<protein>
    <submittedName>
        <fullName evidence="3">Uncharacterized protein</fullName>
    </submittedName>
</protein>
<sequence>MSSKIQIFCLFFLFGIFNAIFGQHCMKCAEINSSCDPSNRPKIKKYLIDFHFTDFSACANGTLCLNSKCMTLPDLGGDCSVTKRCLGELSCNNNKCVSENYLGYGENCTKDDDCSGHLTCTGGVCANGQYPKCDSREECKVGEACYQDACIAPLDDGKECNSNDQCQILSSCLGTPKICTMPLTAVEGGVCDDLTDCDFTKNLLCIDNKCVSISSIEAKNCSSGNDCPHDTYCVCNPDSTTGMCKSSRTFDGITKEKYIIYVDCMRNSKCPYVDDITKESCIYKRCGADPLENSKNMKCKSSGGSSSSSSGTSHYHNLIRSDKLNPPPFSGFKKFQSNDEC</sequence>
<name>D3AWG7_HETP5</name>
<evidence type="ECO:0000256" key="1">
    <source>
        <dbReference type="SAM" id="MobiDB-lite"/>
    </source>
</evidence>
<dbReference type="AlphaFoldDB" id="D3AWG7"/>
<dbReference type="RefSeq" id="XP_020438745.1">
    <property type="nucleotide sequence ID" value="XM_020571471.1"/>
</dbReference>
<dbReference type="OMA" id="QDACIAP"/>
<dbReference type="EMBL" id="ADBJ01000002">
    <property type="protein sequence ID" value="EFA86640.1"/>
    <property type="molecule type" value="Genomic_DNA"/>
</dbReference>
<proteinExistence type="predicted"/>
<feature type="region of interest" description="Disordered" evidence="1">
    <location>
        <begin position="297"/>
        <end position="341"/>
    </location>
</feature>
<keyword evidence="2" id="KW-0732">Signal</keyword>
<feature type="compositionally biased region" description="Low complexity" evidence="1">
    <location>
        <begin position="301"/>
        <end position="313"/>
    </location>
</feature>
<accession>D3AWG7</accession>
<dbReference type="PANTHER" id="PTHR33459">
    <property type="entry name" value="DD-GDCA PROTEIN"/>
    <property type="match status" value="1"/>
</dbReference>
<dbReference type="InParanoid" id="D3AWG7"/>